<dbReference type="InterPro" id="IPR019804">
    <property type="entry name" value="Ras_G-nucl-exch_fac_CS"/>
</dbReference>
<dbReference type="InterPro" id="IPR001895">
    <property type="entry name" value="RASGEF_cat_dom"/>
</dbReference>
<feature type="region of interest" description="Disordered" evidence="4">
    <location>
        <begin position="123"/>
        <end position="253"/>
    </location>
</feature>
<dbReference type="Proteomes" id="UP000245119">
    <property type="component" value="Linkage Group LG11"/>
</dbReference>
<feature type="region of interest" description="Disordered" evidence="4">
    <location>
        <begin position="498"/>
        <end position="575"/>
    </location>
</feature>
<dbReference type="CDD" id="cd06224">
    <property type="entry name" value="REM"/>
    <property type="match status" value="1"/>
</dbReference>
<evidence type="ECO:0000313" key="7">
    <source>
        <dbReference type="EMBL" id="PVD22333.1"/>
    </source>
</evidence>
<gene>
    <name evidence="7" type="ORF">C0Q70_18143</name>
</gene>
<dbReference type="EMBL" id="PZQS01000011">
    <property type="protein sequence ID" value="PVD22333.1"/>
    <property type="molecule type" value="Genomic_DNA"/>
</dbReference>
<comment type="caution">
    <text evidence="7">The sequence shown here is derived from an EMBL/GenBank/DDBJ whole genome shotgun (WGS) entry which is preliminary data.</text>
</comment>
<feature type="compositionally biased region" description="Polar residues" evidence="4">
    <location>
        <begin position="199"/>
        <end position="226"/>
    </location>
</feature>
<dbReference type="GO" id="GO:0005886">
    <property type="term" value="C:plasma membrane"/>
    <property type="evidence" value="ECO:0007669"/>
    <property type="project" value="TreeGrafter"/>
</dbReference>
<keyword evidence="1 3" id="KW-0344">Guanine-nucleotide releasing factor</keyword>
<dbReference type="PROSITE" id="PS00720">
    <property type="entry name" value="RASGEF"/>
    <property type="match status" value="1"/>
</dbReference>
<dbReference type="InterPro" id="IPR036964">
    <property type="entry name" value="RASGEF_cat_dom_sf"/>
</dbReference>
<feature type="compositionally biased region" description="Low complexity" evidence="4">
    <location>
        <begin position="182"/>
        <end position="198"/>
    </location>
</feature>
<dbReference type="OrthoDB" id="25179at2759"/>
<feature type="compositionally biased region" description="Low complexity" evidence="4">
    <location>
        <begin position="227"/>
        <end position="253"/>
    </location>
</feature>
<dbReference type="SUPFAM" id="SSF48366">
    <property type="entry name" value="Ras GEF"/>
    <property type="match status" value="1"/>
</dbReference>
<feature type="compositionally biased region" description="Pro residues" evidence="4">
    <location>
        <begin position="542"/>
        <end position="551"/>
    </location>
</feature>
<name>A0A2T7NMD8_POMCA</name>
<dbReference type="STRING" id="400727.A0A2T7NMD8"/>
<feature type="domain" description="Ras-GEF" evidence="5">
    <location>
        <begin position="760"/>
        <end position="985"/>
    </location>
</feature>
<feature type="domain" description="N-terminal Ras-GEF" evidence="6">
    <location>
        <begin position="609"/>
        <end position="729"/>
    </location>
</feature>
<evidence type="ECO:0000259" key="6">
    <source>
        <dbReference type="PROSITE" id="PS50212"/>
    </source>
</evidence>
<feature type="compositionally biased region" description="Low complexity" evidence="4">
    <location>
        <begin position="552"/>
        <end position="561"/>
    </location>
</feature>
<feature type="compositionally biased region" description="Low complexity" evidence="4">
    <location>
        <begin position="406"/>
        <end position="430"/>
    </location>
</feature>
<dbReference type="Gene3D" id="1.20.870.10">
    <property type="entry name" value="Son of sevenless (SoS) protein Chain: S domain 1"/>
    <property type="match status" value="1"/>
</dbReference>
<evidence type="ECO:0000256" key="3">
    <source>
        <dbReference type="PROSITE-ProRule" id="PRU00168"/>
    </source>
</evidence>
<evidence type="ECO:0000256" key="2">
    <source>
        <dbReference type="ARBA" id="ARBA00083313"/>
    </source>
</evidence>
<accession>A0A2T7NMD8</accession>
<dbReference type="PANTHER" id="PTHR23113">
    <property type="entry name" value="GUANINE NUCLEOTIDE EXCHANGE FACTOR"/>
    <property type="match status" value="1"/>
</dbReference>
<dbReference type="PANTHER" id="PTHR23113:SF224">
    <property type="entry name" value="RAP GUANINE NUCLEOTIDE EXCHANGE FACTOR 1"/>
    <property type="match status" value="1"/>
</dbReference>
<dbReference type="InterPro" id="IPR023578">
    <property type="entry name" value="Ras_GEF_dom_sf"/>
</dbReference>
<dbReference type="Gene3D" id="1.10.840.10">
    <property type="entry name" value="Ras guanine-nucleotide exchange factors catalytic domain"/>
    <property type="match status" value="1"/>
</dbReference>
<dbReference type="PROSITE" id="PS50212">
    <property type="entry name" value="RASGEF_NTER"/>
    <property type="match status" value="1"/>
</dbReference>
<feature type="compositionally biased region" description="Polar residues" evidence="4">
    <location>
        <begin position="562"/>
        <end position="575"/>
    </location>
</feature>
<dbReference type="AlphaFoldDB" id="A0A2T7NMD8"/>
<dbReference type="Pfam" id="PF00617">
    <property type="entry name" value="RasGEF"/>
    <property type="match status" value="1"/>
</dbReference>
<dbReference type="InterPro" id="IPR000651">
    <property type="entry name" value="Ras-like_Gua-exchang_fac_N"/>
</dbReference>
<proteinExistence type="predicted"/>
<dbReference type="GO" id="GO:0007265">
    <property type="term" value="P:Ras protein signal transduction"/>
    <property type="evidence" value="ECO:0007669"/>
    <property type="project" value="TreeGrafter"/>
</dbReference>
<dbReference type="SMART" id="SM00147">
    <property type="entry name" value="RasGEF"/>
    <property type="match status" value="1"/>
</dbReference>
<keyword evidence="8" id="KW-1185">Reference proteome</keyword>
<feature type="compositionally biased region" description="Low complexity" evidence="4">
    <location>
        <begin position="498"/>
        <end position="508"/>
    </location>
</feature>
<dbReference type="Pfam" id="PF00618">
    <property type="entry name" value="RasGEF_N"/>
    <property type="match status" value="1"/>
</dbReference>
<evidence type="ECO:0000256" key="4">
    <source>
        <dbReference type="SAM" id="MobiDB-lite"/>
    </source>
</evidence>
<dbReference type="SMART" id="SM00229">
    <property type="entry name" value="RasGEFN"/>
    <property type="match status" value="1"/>
</dbReference>
<evidence type="ECO:0000313" key="8">
    <source>
        <dbReference type="Proteomes" id="UP000245119"/>
    </source>
</evidence>
<dbReference type="PROSITE" id="PS50009">
    <property type="entry name" value="RASGEF_CAT"/>
    <property type="match status" value="1"/>
</dbReference>
<reference evidence="7 8" key="1">
    <citation type="submission" date="2018-04" db="EMBL/GenBank/DDBJ databases">
        <title>The genome of golden apple snail Pomacea canaliculata provides insight into stress tolerance and invasive adaptation.</title>
        <authorList>
            <person name="Liu C."/>
            <person name="Liu B."/>
            <person name="Ren Y."/>
            <person name="Zhang Y."/>
            <person name="Wang H."/>
            <person name="Li S."/>
            <person name="Jiang F."/>
            <person name="Yin L."/>
            <person name="Zhang G."/>
            <person name="Qian W."/>
            <person name="Fan W."/>
        </authorList>
    </citation>
    <scope>NUCLEOTIDE SEQUENCE [LARGE SCALE GENOMIC DNA]</scope>
    <source>
        <strain evidence="7">SZHN2017</strain>
        <tissue evidence="7">Muscle</tissue>
    </source>
</reference>
<dbReference type="GO" id="GO:0005085">
    <property type="term" value="F:guanyl-nucleotide exchange factor activity"/>
    <property type="evidence" value="ECO:0007669"/>
    <property type="project" value="UniProtKB-KW"/>
</dbReference>
<feature type="compositionally biased region" description="Polar residues" evidence="4">
    <location>
        <begin position="126"/>
        <end position="135"/>
    </location>
</feature>
<sequence length="997" mass="110124">MTVQEADRLRGEVEEVHRTLTYIRAVVQQGKLEILPETATLILETVMNVFTTLRNMPGAAADSTSLMSCQNKVCQSLARLIQWTDGLLVGPREAFSKESAHEIIDTLAAGIKELSQMWMDKMATQKPVSQKSSSPVGGLLAPPPDVLLQQSKTSGADVANGEESFPPPLPEKRRLHNSEMLSSVGSQVSMSGSRSSGQTTPTGSPHTSMVTSLSSDHALSTILSGTPLQSPQSISPGSSMSSNLNNSSSDDLSACPLAGTSTVVLSRSSHSSVMSRTSSESRIISSSVVKPECRAGGAGGGGRTFEEINALTSEIKKLTSSIEDIPPPLPAKKGSLQRLMSQYDNIPDTSTQVFTTSSVTSATSVVTSRTVVSRTMEAKFSSSSTQSSLQRASHSGLPFPFEERVSSSTHETYSSSETFSSASHSSTESLPKPPPLPPKKRHIQAYMQTFGALTQPLSLESISRHSINFYEAQWQQHQMELCQPPYPRSNTISVFSDISSDSSFSSGSPERFSGGAPALPAKSRRPPSRSSFPSVVHDVPLPKSPTTPFTPPTTVSSISTSNGTSPTVTVSASTKPEIQGDADSDFAELNPLDDVDVSDQLVRKREGEDGPEIRGGSIDALIVHATAAGKSEFIYQEAFLTTYRTFISPRALIEKLLYRFHKFHHAADGRKKLARNSFSLLIRVIDELGHTELDEEVVCRQVELVYELLCQGELGLARLLRRKLLEKCKKKQAVLELPPPVNPVQSIDLSSSMPDLLAFKSHDIAEQMTLLDAQLFQKIEIPEVLLWAKEQSEELSPNLATFTQHFNNMSYWCRTRILSQDDSKEREKYLMKFIKIMRYLRKLRNFNSYLAILSALDSAPVRRLEWQKQNVEALQEFCQLIDSSSSFRAYRQALAETEPPCIPYLGLILQDLTFINLGNQDALPDGSINFAKRWQQFHILDSMRRFKTSNYSFKRHEKIQCMMNNFEDFLGEEILWQISQKIKPRPTPKKQDHDSLS</sequence>
<evidence type="ECO:0000256" key="1">
    <source>
        <dbReference type="ARBA" id="ARBA00022658"/>
    </source>
</evidence>
<dbReference type="FunFam" id="1.10.840.10:FF:000009">
    <property type="entry name" value="rap guanine nucleotide exchange factor 1"/>
    <property type="match status" value="1"/>
</dbReference>
<organism evidence="7 8">
    <name type="scientific">Pomacea canaliculata</name>
    <name type="common">Golden apple snail</name>
    <dbReference type="NCBI Taxonomy" id="400727"/>
    <lineage>
        <taxon>Eukaryota</taxon>
        <taxon>Metazoa</taxon>
        <taxon>Spiralia</taxon>
        <taxon>Lophotrochozoa</taxon>
        <taxon>Mollusca</taxon>
        <taxon>Gastropoda</taxon>
        <taxon>Caenogastropoda</taxon>
        <taxon>Architaenioglossa</taxon>
        <taxon>Ampullarioidea</taxon>
        <taxon>Ampullariidae</taxon>
        <taxon>Pomacea</taxon>
    </lineage>
</organism>
<protein>
    <recommendedName>
        <fullName evidence="2">CRK SH3-binding GNRP</fullName>
    </recommendedName>
</protein>
<evidence type="ECO:0000259" key="5">
    <source>
        <dbReference type="PROSITE" id="PS50009"/>
    </source>
</evidence>
<dbReference type="InterPro" id="IPR008937">
    <property type="entry name" value="Ras-like_GEF"/>
</dbReference>
<feature type="compositionally biased region" description="Low complexity" evidence="4">
    <location>
        <begin position="377"/>
        <end position="395"/>
    </location>
</feature>
<dbReference type="CDD" id="cd00155">
    <property type="entry name" value="RasGEF"/>
    <property type="match status" value="1"/>
</dbReference>
<feature type="region of interest" description="Disordered" evidence="4">
    <location>
        <begin position="377"/>
        <end position="440"/>
    </location>
</feature>